<accession>A0ABV4X783</accession>
<evidence type="ECO:0000256" key="9">
    <source>
        <dbReference type="ARBA" id="ARBA00023014"/>
    </source>
</evidence>
<evidence type="ECO:0000259" key="12">
    <source>
        <dbReference type="PROSITE" id="PS51384"/>
    </source>
</evidence>
<dbReference type="Proteomes" id="UP001576774">
    <property type="component" value="Unassembled WGS sequence"/>
</dbReference>
<evidence type="ECO:0000256" key="1">
    <source>
        <dbReference type="ARBA" id="ARBA00001974"/>
    </source>
</evidence>
<gene>
    <name evidence="13" type="ORF">ACE1CC_17500</name>
</gene>
<dbReference type="SUPFAM" id="SSF49879">
    <property type="entry name" value="SMAD/FHA domain"/>
    <property type="match status" value="1"/>
</dbReference>
<dbReference type="PANTHER" id="PTHR47354">
    <property type="entry name" value="NADH OXIDOREDUCTASE HCR"/>
    <property type="match status" value="1"/>
</dbReference>
<dbReference type="PROSITE" id="PS51384">
    <property type="entry name" value="FAD_FR"/>
    <property type="match status" value="1"/>
</dbReference>
<dbReference type="SUPFAM" id="SSF54292">
    <property type="entry name" value="2Fe-2S ferredoxin-like"/>
    <property type="match status" value="1"/>
</dbReference>
<protein>
    <recommendedName>
        <fullName evidence="2">Ferredoxin--NADP reductase</fullName>
    </recommendedName>
</protein>
<dbReference type="InterPro" id="IPR050415">
    <property type="entry name" value="MRET"/>
</dbReference>
<dbReference type="InterPro" id="IPR006058">
    <property type="entry name" value="2Fe2S_fd_BS"/>
</dbReference>
<dbReference type="InterPro" id="IPR017927">
    <property type="entry name" value="FAD-bd_FR_type"/>
</dbReference>
<dbReference type="PROSITE" id="PS00197">
    <property type="entry name" value="2FE2S_FER_1"/>
    <property type="match status" value="1"/>
</dbReference>
<evidence type="ECO:0000256" key="5">
    <source>
        <dbReference type="ARBA" id="ARBA00022723"/>
    </source>
</evidence>
<dbReference type="CDD" id="cd00060">
    <property type="entry name" value="FHA"/>
    <property type="match status" value="1"/>
</dbReference>
<dbReference type="PROSITE" id="PS50006">
    <property type="entry name" value="FHA_DOMAIN"/>
    <property type="match status" value="1"/>
</dbReference>
<evidence type="ECO:0000256" key="8">
    <source>
        <dbReference type="ARBA" id="ARBA00023004"/>
    </source>
</evidence>
<proteinExistence type="predicted"/>
<keyword evidence="5" id="KW-0479">Metal-binding</keyword>
<feature type="domain" description="FAD-binding FR-type" evidence="12">
    <location>
        <begin position="139"/>
        <end position="242"/>
    </location>
</feature>
<dbReference type="Gene3D" id="2.60.200.20">
    <property type="match status" value="1"/>
</dbReference>
<dbReference type="PRINTS" id="PR00406">
    <property type="entry name" value="CYTB5RDTASE"/>
</dbReference>
<dbReference type="Pfam" id="PF00970">
    <property type="entry name" value="FAD_binding_6"/>
    <property type="match status" value="1"/>
</dbReference>
<dbReference type="InterPro" id="IPR008984">
    <property type="entry name" value="SMAD_FHA_dom_sf"/>
</dbReference>
<evidence type="ECO:0000256" key="2">
    <source>
        <dbReference type="ARBA" id="ARBA00013903"/>
    </source>
</evidence>
<comment type="cofactor">
    <cofactor evidence="1">
        <name>FAD</name>
        <dbReference type="ChEBI" id="CHEBI:57692"/>
    </cofactor>
</comment>
<evidence type="ECO:0000259" key="10">
    <source>
        <dbReference type="PROSITE" id="PS50006"/>
    </source>
</evidence>
<dbReference type="Pfam" id="PF00175">
    <property type="entry name" value="NAD_binding_1"/>
    <property type="match status" value="1"/>
</dbReference>
<dbReference type="InterPro" id="IPR008333">
    <property type="entry name" value="Cbr1-like_FAD-bd_dom"/>
</dbReference>
<dbReference type="SMART" id="SM00240">
    <property type="entry name" value="FHA"/>
    <property type="match status" value="1"/>
</dbReference>
<dbReference type="InterPro" id="IPR017938">
    <property type="entry name" value="Riboflavin_synthase-like_b-brl"/>
</dbReference>
<feature type="domain" description="FHA" evidence="10">
    <location>
        <begin position="30"/>
        <end position="78"/>
    </location>
</feature>
<dbReference type="CDD" id="cd00207">
    <property type="entry name" value="fer2"/>
    <property type="match status" value="1"/>
</dbReference>
<dbReference type="PROSITE" id="PS51085">
    <property type="entry name" value="2FE2S_FER_2"/>
    <property type="match status" value="1"/>
</dbReference>
<dbReference type="SUPFAM" id="SSF52343">
    <property type="entry name" value="Ferredoxin reductase-like, C-terminal NADP-linked domain"/>
    <property type="match status" value="1"/>
</dbReference>
<dbReference type="InterPro" id="IPR001041">
    <property type="entry name" value="2Fe-2S_ferredoxin-type"/>
</dbReference>
<dbReference type="CDD" id="cd06215">
    <property type="entry name" value="FNR_iron_sulfur_binding_1"/>
    <property type="match status" value="1"/>
</dbReference>
<dbReference type="InterPro" id="IPR012675">
    <property type="entry name" value="Beta-grasp_dom_sf"/>
</dbReference>
<evidence type="ECO:0000256" key="7">
    <source>
        <dbReference type="ARBA" id="ARBA00023002"/>
    </source>
</evidence>
<feature type="domain" description="2Fe-2S ferredoxin-type" evidence="11">
    <location>
        <begin position="433"/>
        <end position="520"/>
    </location>
</feature>
<sequence length="520" mass="58112">MPKIIAINLNQPQEIKEINLTPEKMLNRECIVGRDRRCCVVLDDPLVSSLHGKIYFENGQYYYSDTSRNGSRINNKIAEPKQSYILRDRDTIQIGHYALMIQSLGEDSSVVTTENFSTSPNDYMPLAMIEPSSINHWNQGKLKVKCVQVIDETSDVKTFRFVAIPPVLFTYKPGQFISLDLQINGKEVSRCYSISSSPSRPHSLEITVKRIPDGLVSNWLHNNIKVGSEVQLSSLMGDFTFFAHPTQKLLLISAGSGITPMMSMARWICDTGSDIDVVFLHSTRTPDDIIFRRELELLAARHSNFHLAITTTKLESSQVWLGYKGRVNESMLISSVPDFGDRTIYVCGPEPFMQGIKTILEKLEFPMQNFFNESFGLSTQEKSQPEKITVSAPTSRPLQLTLSSMLSQLQPDLSKLEHTNGNRATLSPTTSSSQATVVFAKSGKEVIWDGEKSILELAEQENVTIRRGCGKGFCGACKQKLLSGNVEYKEEPRALQDSDRSVGLILTCIAEPVEKVVIDA</sequence>
<dbReference type="Gene3D" id="3.40.50.80">
    <property type="entry name" value="Nucleotide-binding domain of ferredoxin-NADP reductase (FNR) module"/>
    <property type="match status" value="1"/>
</dbReference>
<evidence type="ECO:0000313" key="13">
    <source>
        <dbReference type="EMBL" id="MFB2878648.1"/>
    </source>
</evidence>
<dbReference type="Pfam" id="PF00498">
    <property type="entry name" value="FHA"/>
    <property type="match status" value="1"/>
</dbReference>
<dbReference type="InterPro" id="IPR001709">
    <property type="entry name" value="Flavoprot_Pyr_Nucl_cyt_Rdtase"/>
</dbReference>
<evidence type="ECO:0000256" key="4">
    <source>
        <dbReference type="ARBA" id="ARBA00022714"/>
    </source>
</evidence>
<evidence type="ECO:0000256" key="6">
    <source>
        <dbReference type="ARBA" id="ARBA00022827"/>
    </source>
</evidence>
<reference evidence="13 14" key="1">
    <citation type="submission" date="2024-09" db="EMBL/GenBank/DDBJ databases">
        <title>Floridaenema gen nov. (Aerosakkonemataceae, Aerosakkonematales ord. nov., Cyanobacteria) from benthic tropical and subtropical fresh waters, with the description of four new species.</title>
        <authorList>
            <person name="Moretto J.A."/>
            <person name="Berthold D.E."/>
            <person name="Lefler F.W."/>
            <person name="Huang I.-S."/>
            <person name="Laughinghouse H. IV."/>
        </authorList>
    </citation>
    <scope>NUCLEOTIDE SEQUENCE [LARGE SCALE GENOMIC DNA]</scope>
    <source>
        <strain evidence="13 14">BLCC-F46</strain>
    </source>
</reference>
<organism evidence="13 14">
    <name type="scientific">Floridaenema aerugineum BLCC-F46</name>
    <dbReference type="NCBI Taxonomy" id="3153654"/>
    <lineage>
        <taxon>Bacteria</taxon>
        <taxon>Bacillati</taxon>
        <taxon>Cyanobacteriota</taxon>
        <taxon>Cyanophyceae</taxon>
        <taxon>Oscillatoriophycideae</taxon>
        <taxon>Aerosakkonematales</taxon>
        <taxon>Aerosakkonemataceae</taxon>
        <taxon>Floridanema</taxon>
        <taxon>Floridanema aerugineum</taxon>
    </lineage>
</organism>
<comment type="caution">
    <text evidence="13">The sequence shown here is derived from an EMBL/GenBank/DDBJ whole genome shotgun (WGS) entry which is preliminary data.</text>
</comment>
<keyword evidence="9" id="KW-0411">Iron-sulfur</keyword>
<dbReference type="InterPro" id="IPR000253">
    <property type="entry name" value="FHA_dom"/>
</dbReference>
<dbReference type="Gene3D" id="2.40.30.10">
    <property type="entry name" value="Translation factors"/>
    <property type="match status" value="1"/>
</dbReference>
<dbReference type="SUPFAM" id="SSF63380">
    <property type="entry name" value="Riboflavin synthase domain-like"/>
    <property type="match status" value="1"/>
</dbReference>
<dbReference type="RefSeq" id="WP_413271712.1">
    <property type="nucleotide sequence ID" value="NZ_JBHFNQ010000131.1"/>
</dbReference>
<evidence type="ECO:0000256" key="3">
    <source>
        <dbReference type="ARBA" id="ARBA00022630"/>
    </source>
</evidence>
<keyword evidence="8" id="KW-0408">Iron</keyword>
<keyword evidence="4" id="KW-0001">2Fe-2S</keyword>
<dbReference type="InterPro" id="IPR001433">
    <property type="entry name" value="OxRdtase_FAD/NAD-bd"/>
</dbReference>
<keyword evidence="6" id="KW-0274">FAD</keyword>
<name>A0ABV4X783_9CYAN</name>
<dbReference type="EMBL" id="JBHFNQ010000131">
    <property type="protein sequence ID" value="MFB2878648.1"/>
    <property type="molecule type" value="Genomic_DNA"/>
</dbReference>
<evidence type="ECO:0000313" key="14">
    <source>
        <dbReference type="Proteomes" id="UP001576774"/>
    </source>
</evidence>
<dbReference type="InterPro" id="IPR036010">
    <property type="entry name" value="2Fe-2S_ferredoxin-like_sf"/>
</dbReference>
<keyword evidence="7" id="KW-0560">Oxidoreductase</keyword>
<keyword evidence="14" id="KW-1185">Reference proteome</keyword>
<keyword evidence="3" id="KW-0285">Flavoprotein</keyword>
<dbReference type="PANTHER" id="PTHR47354:SF6">
    <property type="entry name" value="NADH OXIDOREDUCTASE HCR"/>
    <property type="match status" value="1"/>
</dbReference>
<dbReference type="Gene3D" id="3.10.20.30">
    <property type="match status" value="1"/>
</dbReference>
<dbReference type="InterPro" id="IPR039261">
    <property type="entry name" value="FNR_nucleotide-bd"/>
</dbReference>
<dbReference type="PRINTS" id="PR00371">
    <property type="entry name" value="FPNCR"/>
</dbReference>
<dbReference type="Pfam" id="PF00111">
    <property type="entry name" value="Fer2"/>
    <property type="match status" value="1"/>
</dbReference>
<evidence type="ECO:0000259" key="11">
    <source>
        <dbReference type="PROSITE" id="PS51085"/>
    </source>
</evidence>